<reference evidence="1 2" key="1">
    <citation type="submission" date="2018-02" db="EMBL/GenBank/DDBJ databases">
        <authorList>
            <person name="Skraban J."/>
            <person name="Trcek J."/>
        </authorList>
    </citation>
    <scope>NUCLEOTIDE SEQUENCE [LARGE SCALE GENOMIC DNA]</scope>
    <source>
        <strain evidence="1 2">AV446</strain>
    </source>
</reference>
<accession>A0ABX5P3B5</accession>
<keyword evidence="2" id="KW-1185">Reference proteome</keyword>
<comment type="caution">
    <text evidence="1">The sequence shown here is derived from an EMBL/GenBank/DDBJ whole genome shotgun (WGS) entry which is preliminary data.</text>
</comment>
<dbReference type="EMBL" id="PRCW01000043">
    <property type="protein sequence ID" value="PYD48255.1"/>
    <property type="molecule type" value="Genomic_DNA"/>
</dbReference>
<proteinExistence type="predicted"/>
<protein>
    <recommendedName>
        <fullName evidence="3">AraC family transcriptional regulator</fullName>
    </recommendedName>
</protein>
<evidence type="ECO:0008006" key="3">
    <source>
        <dbReference type="Google" id="ProtNLM"/>
    </source>
</evidence>
<dbReference type="Proteomes" id="UP000248116">
    <property type="component" value="Unassembled WGS sequence"/>
</dbReference>
<name>A0ABX5P3B5_9PROT</name>
<organism evidence="1 2">
    <name type="scientific">Novacetimonas pomaceti</name>
    <dbReference type="NCBI Taxonomy" id="2021998"/>
    <lineage>
        <taxon>Bacteria</taxon>
        <taxon>Pseudomonadati</taxon>
        <taxon>Pseudomonadota</taxon>
        <taxon>Alphaproteobacteria</taxon>
        <taxon>Acetobacterales</taxon>
        <taxon>Acetobacteraceae</taxon>
        <taxon>Novacetimonas</taxon>
    </lineage>
</organism>
<sequence length="211" mass="23729">MLGVSDSIATRVTDSFSARKWWDALIRVSPFSHSLGQVIISSDGLVYAALSEAYIMMIAGDLEALPLEAHARLRLFTRAPLDRVAPGLRPFIMPYDDRLDGPDSTMRGTRSDFAGRALRHFVEQVATPDDMRSATEHAAAVRHALSRWRLPQRVERVRHNDSAILALIRTHWAHNGGSTARLLRFFRDELNIACEQGRFATLARKVRSEQP</sequence>
<evidence type="ECO:0000313" key="2">
    <source>
        <dbReference type="Proteomes" id="UP000248116"/>
    </source>
</evidence>
<gene>
    <name evidence="1" type="ORF">C3920_05595</name>
</gene>
<evidence type="ECO:0000313" key="1">
    <source>
        <dbReference type="EMBL" id="PYD48255.1"/>
    </source>
</evidence>